<dbReference type="GO" id="GO:0046872">
    <property type="term" value="F:metal ion binding"/>
    <property type="evidence" value="ECO:0007669"/>
    <property type="project" value="UniProtKB-KW"/>
</dbReference>
<dbReference type="InterPro" id="IPR001952">
    <property type="entry name" value="Alkaline_phosphatase"/>
</dbReference>
<evidence type="ECO:0000313" key="10">
    <source>
        <dbReference type="EMBL" id="PTQ57265.1"/>
    </source>
</evidence>
<feature type="binding site" evidence="8">
    <location>
        <position position="117"/>
    </location>
    <ligand>
        <name>Mg(2+)</name>
        <dbReference type="ChEBI" id="CHEBI:18420"/>
    </ligand>
</feature>
<comment type="cofactor">
    <cofactor evidence="8">
        <name>Mg(2+)</name>
        <dbReference type="ChEBI" id="CHEBI:18420"/>
    </cofactor>
    <text evidence="8">Binds 1 Mg(2+) ion.</text>
</comment>
<feature type="binding site" evidence="8">
    <location>
        <position position="119"/>
    </location>
    <ligand>
        <name>Mg(2+)</name>
        <dbReference type="ChEBI" id="CHEBI:18420"/>
    </ligand>
</feature>
<protein>
    <submittedName>
        <fullName evidence="10">Alkaline phosphatase</fullName>
    </submittedName>
</protein>
<feature type="binding site" evidence="8">
    <location>
        <position position="20"/>
    </location>
    <ligand>
        <name>Zn(2+)</name>
        <dbReference type="ChEBI" id="CHEBI:29105"/>
        <label>2</label>
    </ligand>
</feature>
<dbReference type="Gene3D" id="1.10.1200.140">
    <property type="entry name" value="Alkaline phosphatase, crown domain"/>
    <property type="match status" value="1"/>
</dbReference>
<evidence type="ECO:0000256" key="9">
    <source>
        <dbReference type="RuleBase" id="RU003946"/>
    </source>
</evidence>
<evidence type="ECO:0000256" key="6">
    <source>
        <dbReference type="ARBA" id="ARBA00022842"/>
    </source>
</evidence>
<comment type="caution">
    <text evidence="10">The sequence shown here is derived from an EMBL/GenBank/DDBJ whole genome shotgun (WGS) entry which is preliminary data.</text>
</comment>
<dbReference type="PANTHER" id="PTHR11596:SF5">
    <property type="entry name" value="ALKALINE PHOSPHATASE"/>
    <property type="match status" value="1"/>
</dbReference>
<evidence type="ECO:0000256" key="4">
    <source>
        <dbReference type="ARBA" id="ARBA00022801"/>
    </source>
</evidence>
<keyword evidence="6 8" id="KW-0460">Magnesium</keyword>
<dbReference type="SMART" id="SM00098">
    <property type="entry name" value="alkPPc"/>
    <property type="match status" value="1"/>
</dbReference>
<gene>
    <name evidence="10" type="ORF">BSOLF_2030</name>
</gene>
<dbReference type="AlphaFoldDB" id="A0A2R6Y3Q8"/>
<comment type="similarity">
    <text evidence="1 9">Belongs to the alkaline phosphatase family.</text>
</comment>
<evidence type="ECO:0000256" key="8">
    <source>
        <dbReference type="PIRSR" id="PIRSR601952-2"/>
    </source>
</evidence>
<comment type="cofactor">
    <cofactor evidence="8">
        <name>Zn(2+)</name>
        <dbReference type="ChEBI" id="CHEBI:29105"/>
    </cofactor>
    <text evidence="8">Binds 2 Zn(2+) ions.</text>
</comment>
<dbReference type="InterPro" id="IPR017850">
    <property type="entry name" value="Alkaline_phosphatase_core_sf"/>
</dbReference>
<evidence type="ECO:0000256" key="3">
    <source>
        <dbReference type="ARBA" id="ARBA00022723"/>
    </source>
</evidence>
<dbReference type="PROSITE" id="PS00123">
    <property type="entry name" value="ALKALINE_PHOSPHATASE"/>
    <property type="match status" value="1"/>
</dbReference>
<dbReference type="GO" id="GO:0004035">
    <property type="term" value="F:alkaline phosphatase activity"/>
    <property type="evidence" value="ECO:0007669"/>
    <property type="project" value="TreeGrafter"/>
</dbReference>
<dbReference type="CDD" id="cd16012">
    <property type="entry name" value="ALP"/>
    <property type="match status" value="1"/>
</dbReference>
<feature type="binding site" evidence="8">
    <location>
        <position position="269"/>
    </location>
    <ligand>
        <name>Zn(2+)</name>
        <dbReference type="ChEBI" id="CHEBI:29105"/>
        <label>2</label>
    </ligand>
</feature>
<feature type="binding site" evidence="8">
    <location>
        <position position="20"/>
    </location>
    <ligand>
        <name>Mg(2+)</name>
        <dbReference type="ChEBI" id="CHEBI:18420"/>
    </ligand>
</feature>
<dbReference type="Gene3D" id="3.40.720.10">
    <property type="entry name" value="Alkaline Phosphatase, subunit A"/>
    <property type="match status" value="1"/>
</dbReference>
<dbReference type="EMBL" id="PEBX01000010">
    <property type="protein sequence ID" value="PTQ57265.1"/>
    <property type="molecule type" value="Genomic_DNA"/>
</dbReference>
<accession>A0A2R6Y3Q8</accession>
<evidence type="ECO:0000256" key="5">
    <source>
        <dbReference type="ARBA" id="ARBA00022833"/>
    </source>
</evidence>
<evidence type="ECO:0000313" key="11">
    <source>
        <dbReference type="Proteomes" id="UP000244338"/>
    </source>
</evidence>
<keyword evidence="5 8" id="KW-0862">Zinc</keyword>
<feature type="binding site" evidence="8">
    <location>
        <position position="273"/>
    </location>
    <ligand>
        <name>Zn(2+)</name>
        <dbReference type="ChEBI" id="CHEBI:29105"/>
        <label>2</label>
    </ligand>
</feature>
<feature type="binding site" evidence="8">
    <location>
        <position position="440"/>
    </location>
    <ligand>
        <name>Zn(2+)</name>
        <dbReference type="ChEBI" id="CHEBI:29105"/>
        <label>2</label>
    </ligand>
</feature>
<organism evidence="10 11">
    <name type="scientific">Candidatus Carbonibacillus altaicus</name>
    <dbReference type="NCBI Taxonomy" id="2163959"/>
    <lineage>
        <taxon>Bacteria</taxon>
        <taxon>Bacillati</taxon>
        <taxon>Bacillota</taxon>
        <taxon>Bacilli</taxon>
        <taxon>Bacillales</taxon>
        <taxon>Candidatus Carbonibacillus</taxon>
    </lineage>
</organism>
<name>A0A2R6Y3Q8_9BACL</name>
<proteinExistence type="inferred from homology"/>
<dbReference type="InterPro" id="IPR018299">
    <property type="entry name" value="Alkaline_phosphatase_AS"/>
</dbReference>
<feature type="binding site" evidence="8">
    <location>
        <position position="311"/>
    </location>
    <ligand>
        <name>Zn(2+)</name>
        <dbReference type="ChEBI" id="CHEBI:29105"/>
        <label>2</label>
    </ligand>
</feature>
<sequence>MDTNIGHQYAGGSIILFIADGLSPQLFQLADTYHTLRTGKHLTLQQSMEPLGLTFTTAWQDEITDSAAAATALFSGTRTMNGMINMSAKKQPLKTITEAAKEQGFLIGIVTTTHITHATPAGAYAHTYERDREDLIAEQLLQFQPDVALGGGRQFFLPITSTESARLDNIDLIQQFSNAGYHVIWNREQLWQRMMYDLNRKKLLGLFQVGHMSFEIDRLRMRPEIEPSLAEMTKTALVVLDDLRKDYELHQQGPESRSFFLVVEGGRIDHLAHAHDTRAAIEEVIAFDQAVSVALDYQKSHPDTLIIVTSDHDTGGLIWEGRVEDLAFHHLDNIEISLDWLNFLVQEMLKRKKHGGFYETTAAFLLHALEDRWGLFLSEAEQKALTRELAGDAIDRLKSALSSSPTLDQTAFQYVLDLANGLVTTALNKRIGLNWTTTGHTAGAVITWAKGPGTSAEIFHGVYHLTDIPRKIARVAQIDISW</sequence>
<dbReference type="SUPFAM" id="SSF53649">
    <property type="entry name" value="Alkaline phosphatase-like"/>
    <property type="match status" value="1"/>
</dbReference>
<dbReference type="PRINTS" id="PR00113">
    <property type="entry name" value="ALKPHPHTASE"/>
</dbReference>
<dbReference type="Proteomes" id="UP000244338">
    <property type="component" value="Unassembled WGS sequence"/>
</dbReference>
<keyword evidence="3 8" id="KW-0479">Metal-binding</keyword>
<feature type="active site" description="Phosphoserine intermediate" evidence="7">
    <location>
        <position position="66"/>
    </location>
</feature>
<feature type="binding site" evidence="8">
    <location>
        <position position="312"/>
    </location>
    <ligand>
        <name>Zn(2+)</name>
        <dbReference type="ChEBI" id="CHEBI:29105"/>
        <label>2</label>
    </ligand>
</feature>
<keyword evidence="4" id="KW-0378">Hydrolase</keyword>
<dbReference type="Pfam" id="PF00245">
    <property type="entry name" value="Alk_phosphatase"/>
    <property type="match status" value="1"/>
</dbReference>
<dbReference type="PANTHER" id="PTHR11596">
    <property type="entry name" value="ALKALINE PHOSPHATASE"/>
    <property type="match status" value="1"/>
</dbReference>
<feature type="binding site" evidence="8">
    <location>
        <position position="264"/>
    </location>
    <ligand>
        <name>Mg(2+)</name>
        <dbReference type="ChEBI" id="CHEBI:18420"/>
    </ligand>
</feature>
<evidence type="ECO:0000256" key="2">
    <source>
        <dbReference type="ARBA" id="ARBA00022553"/>
    </source>
</evidence>
<keyword evidence="2" id="KW-0597">Phosphoprotein</keyword>
<dbReference type="InterPro" id="IPR042085">
    <property type="entry name" value="Ap_crown"/>
</dbReference>
<evidence type="ECO:0000256" key="1">
    <source>
        <dbReference type="ARBA" id="ARBA00005984"/>
    </source>
</evidence>
<evidence type="ECO:0000256" key="7">
    <source>
        <dbReference type="PIRSR" id="PIRSR601952-1"/>
    </source>
</evidence>
<reference evidence="11" key="1">
    <citation type="journal article" date="2018" name="Sci. Rep.">
        <title>Lignite coal burning seam in the remote Altai Mountains harbors a hydrogen-driven thermophilic microbial community.</title>
        <authorList>
            <person name="Kadnikov V.V."/>
            <person name="Mardanov A.V."/>
            <person name="Ivasenko D.A."/>
            <person name="Antsiferov D.V."/>
            <person name="Beletsky A.V."/>
            <person name="Karnachuk O.V."/>
            <person name="Ravin N.V."/>
        </authorList>
    </citation>
    <scope>NUCLEOTIDE SEQUENCE [LARGE SCALE GENOMIC DNA]</scope>
</reference>